<proteinExistence type="predicted"/>
<dbReference type="InterPro" id="IPR051333">
    <property type="entry name" value="CLIP_Serine_Protease"/>
</dbReference>
<evidence type="ECO:0000256" key="1">
    <source>
        <dbReference type="ARBA" id="ARBA00023157"/>
    </source>
</evidence>
<dbReference type="SMART" id="SM00020">
    <property type="entry name" value="Tryp_SPc"/>
    <property type="match status" value="1"/>
</dbReference>
<evidence type="ECO:0000313" key="8">
    <source>
        <dbReference type="Proteomes" id="UP000254626"/>
    </source>
</evidence>
<name>A0AAX2LVQ8_VIBFL</name>
<accession>A0AAX2LVQ8</accession>
<evidence type="ECO:0000256" key="3">
    <source>
        <dbReference type="SAM" id="SignalP"/>
    </source>
</evidence>
<keyword evidence="3" id="KW-0732">Signal</keyword>
<dbReference type="Gene3D" id="2.40.10.10">
    <property type="entry name" value="Trypsin-like serine proteases"/>
    <property type="match status" value="1"/>
</dbReference>
<dbReference type="Proteomes" id="UP000254626">
    <property type="component" value="Unassembled WGS sequence"/>
</dbReference>
<dbReference type="InterPro" id="IPR009003">
    <property type="entry name" value="Peptidase_S1_PA"/>
</dbReference>
<sequence>MKKWKALAALTYSLSAIPSFAATTDVTTYIVNGTSTSVSTYGSFVSLFYDRIEFDGVYGVGSYCGGTMLDATHVLTAAHCIFDGLGNLDEDYMLFTVVGQTDDESAFPNGSIETVRASEFYYHPDYEDSSTNLWPNDIAIIKLESSLNVVDYTDIPSDDSYRLGTDGTDDDTNDNVFEAVGHGNTSTGVDNTNDLLVTDMTYVSNTTCQLDLPSLTSKQICFKGDYSVSTGLDNGTCQGDSGGPIYRNVSGSLTQVGIVSFGPTTCGSGWTNSDADAVFTEVYDYTSWINSVLAGTETPAFTATDAKRLAYLGLSSTSSDSGGGGSLGLAGFASLLALGLWRTRKRISSEH</sequence>
<dbReference type="PRINTS" id="PR00722">
    <property type="entry name" value="CHYMOTRYPSIN"/>
</dbReference>
<dbReference type="Proteomes" id="UP000057088">
    <property type="component" value="Chromosome 1"/>
</dbReference>
<organism evidence="6 8">
    <name type="scientific">Vibrio fluvialis</name>
    <dbReference type="NCBI Taxonomy" id="676"/>
    <lineage>
        <taxon>Bacteria</taxon>
        <taxon>Pseudomonadati</taxon>
        <taxon>Pseudomonadota</taxon>
        <taxon>Gammaproteobacteria</taxon>
        <taxon>Vibrionales</taxon>
        <taxon>Vibrionaceae</taxon>
        <taxon>Vibrio</taxon>
    </lineage>
</organism>
<dbReference type="KEGG" id="vfl:AL536_01865"/>
<dbReference type="AlphaFoldDB" id="A0AAX2LVQ8"/>
<dbReference type="PROSITE" id="PS00134">
    <property type="entry name" value="TRYPSIN_HIS"/>
    <property type="match status" value="1"/>
</dbReference>
<keyword evidence="2 6" id="KW-0378">Hydrolase</keyword>
<dbReference type="InterPro" id="IPR001254">
    <property type="entry name" value="Trypsin_dom"/>
</dbReference>
<dbReference type="GO" id="GO:0004252">
    <property type="term" value="F:serine-type endopeptidase activity"/>
    <property type="evidence" value="ECO:0007669"/>
    <property type="project" value="InterPro"/>
</dbReference>
<dbReference type="InterPro" id="IPR001314">
    <property type="entry name" value="Peptidase_S1A"/>
</dbReference>
<feature type="domain" description="Peptidase S1" evidence="4">
    <location>
        <begin position="30"/>
        <end position="294"/>
    </location>
</feature>
<evidence type="ECO:0000313" key="7">
    <source>
        <dbReference type="Proteomes" id="UP000057088"/>
    </source>
</evidence>
<keyword evidence="7" id="KW-1185">Reference proteome</keyword>
<dbReference type="EMBL" id="UHIP01000002">
    <property type="protein sequence ID" value="SUQ27081.1"/>
    <property type="molecule type" value="Genomic_DNA"/>
</dbReference>
<feature type="chain" id="PRO_5043578704" evidence="3">
    <location>
        <begin position="22"/>
        <end position="351"/>
    </location>
</feature>
<evidence type="ECO:0000256" key="2">
    <source>
        <dbReference type="RuleBase" id="RU363034"/>
    </source>
</evidence>
<reference evidence="7" key="1">
    <citation type="submission" date="2015-12" db="EMBL/GenBank/DDBJ databases">
        <title>FDA dAtabase for Regulatory Grade micrObial Sequences (FDA-ARGOS): Supporting development and validation of Infectious Disease Dx tests.</title>
        <authorList>
            <person name="Hoffmann M."/>
            <person name="Allard M."/>
            <person name="Evans P."/>
            <person name="Brown E."/>
            <person name="Tallon L.J."/>
            <person name="Sadzewicz L."/>
            <person name="Sengamalay N."/>
            <person name="Ott S."/>
            <person name="Godinez A."/>
            <person name="Nagaraj S."/>
            <person name="Vyas G."/>
            <person name="Aluvathingal J."/>
            <person name="Nadendla S."/>
            <person name="Geyer C."/>
            <person name="Sichtig H."/>
        </authorList>
    </citation>
    <scope>NUCLEOTIDE SEQUENCE [LARGE SCALE GENOMIC DNA]</scope>
    <source>
        <strain evidence="7">ATCC 33809</strain>
    </source>
</reference>
<dbReference type="PROSITE" id="PS50240">
    <property type="entry name" value="TRYPSIN_DOM"/>
    <property type="match status" value="1"/>
</dbReference>
<evidence type="ECO:0000313" key="6">
    <source>
        <dbReference type="EMBL" id="SUQ27081.1"/>
    </source>
</evidence>
<reference evidence="5" key="2">
    <citation type="submission" date="2018-01" db="EMBL/GenBank/DDBJ databases">
        <title>FDA dAtabase for Regulatory Grade micrObial Sequences (FDA-ARGOS): Supporting development and validation of Infectious Disease Dx tests.</title>
        <authorList>
            <person name="Hoffmann M."/>
            <person name="Allard M."/>
            <person name="Evans P."/>
            <person name="Brown E."/>
            <person name="Tallon L."/>
            <person name="Sadzewicz L."/>
            <person name="Sengamalay N."/>
            <person name="Ott S."/>
            <person name="Godinez A."/>
            <person name="Nagaraj S."/>
            <person name="Vyas G."/>
            <person name="Aluvathingal J."/>
            <person name="Nadendla S."/>
            <person name="Geyer C."/>
            <person name="Sichtig H."/>
        </authorList>
    </citation>
    <scope>NUCLEOTIDE SEQUENCE</scope>
    <source>
        <strain evidence="5">ATCC 33809</strain>
    </source>
</reference>
<dbReference type="PANTHER" id="PTHR24260">
    <property type="match status" value="1"/>
</dbReference>
<dbReference type="PROSITE" id="PS00135">
    <property type="entry name" value="TRYPSIN_SER"/>
    <property type="match status" value="1"/>
</dbReference>
<dbReference type="RefSeq" id="WP_061055439.1">
    <property type="nucleotide sequence ID" value="NZ_CABLBX010000004.1"/>
</dbReference>
<dbReference type="EMBL" id="CP014034">
    <property type="protein sequence ID" value="AMF92251.1"/>
    <property type="molecule type" value="Genomic_DNA"/>
</dbReference>
<evidence type="ECO:0000313" key="5">
    <source>
        <dbReference type="EMBL" id="AMF92251.1"/>
    </source>
</evidence>
<dbReference type="SUPFAM" id="SSF50494">
    <property type="entry name" value="Trypsin-like serine proteases"/>
    <property type="match status" value="1"/>
</dbReference>
<dbReference type="PANTHER" id="PTHR24260:SF132">
    <property type="entry name" value="PEPTIDASE S1 DOMAIN-CONTAINING PROTEIN"/>
    <property type="match status" value="1"/>
</dbReference>
<dbReference type="CDD" id="cd00190">
    <property type="entry name" value="Tryp_SPc"/>
    <property type="match status" value="1"/>
</dbReference>
<dbReference type="GeneID" id="29384303"/>
<dbReference type="InterPro" id="IPR043504">
    <property type="entry name" value="Peptidase_S1_PA_chymotrypsin"/>
</dbReference>
<gene>
    <name evidence="6" type="primary">tlp</name>
    <name evidence="5" type="ORF">AL536_01865</name>
    <name evidence="6" type="ORF">NCTC11327_03949</name>
</gene>
<dbReference type="GO" id="GO:0006508">
    <property type="term" value="P:proteolysis"/>
    <property type="evidence" value="ECO:0007669"/>
    <property type="project" value="UniProtKB-KW"/>
</dbReference>
<protein>
    <submittedName>
        <fullName evidence="5 6">Serine protease</fullName>
        <ecNumber evidence="6">3.4.21.-</ecNumber>
    </submittedName>
</protein>
<reference evidence="6 8" key="3">
    <citation type="submission" date="2018-06" db="EMBL/GenBank/DDBJ databases">
        <authorList>
            <consortium name="Pathogen Informatics"/>
            <person name="Doyle S."/>
        </authorList>
    </citation>
    <scope>NUCLEOTIDE SEQUENCE [LARGE SCALE GENOMIC DNA]</scope>
    <source>
        <strain evidence="6 8">NCTC11327</strain>
    </source>
</reference>
<keyword evidence="1" id="KW-1015">Disulfide bond</keyword>
<dbReference type="Pfam" id="PF00089">
    <property type="entry name" value="Trypsin"/>
    <property type="match status" value="1"/>
</dbReference>
<keyword evidence="2" id="KW-0720">Serine protease</keyword>
<keyword evidence="2 6" id="KW-0645">Protease</keyword>
<dbReference type="InterPro" id="IPR018114">
    <property type="entry name" value="TRYPSIN_HIS"/>
</dbReference>
<feature type="signal peptide" evidence="3">
    <location>
        <begin position="1"/>
        <end position="21"/>
    </location>
</feature>
<dbReference type="EC" id="3.4.21.-" evidence="6"/>
<evidence type="ECO:0000259" key="4">
    <source>
        <dbReference type="PROSITE" id="PS50240"/>
    </source>
</evidence>
<dbReference type="InterPro" id="IPR033116">
    <property type="entry name" value="TRYPSIN_SER"/>
</dbReference>